<keyword evidence="2" id="KW-1185">Reference proteome</keyword>
<organism evidence="1 2">
    <name type="scientific">Tegillarca granosa</name>
    <name type="common">Malaysian cockle</name>
    <name type="synonym">Anadara granosa</name>
    <dbReference type="NCBI Taxonomy" id="220873"/>
    <lineage>
        <taxon>Eukaryota</taxon>
        <taxon>Metazoa</taxon>
        <taxon>Spiralia</taxon>
        <taxon>Lophotrochozoa</taxon>
        <taxon>Mollusca</taxon>
        <taxon>Bivalvia</taxon>
        <taxon>Autobranchia</taxon>
        <taxon>Pteriomorphia</taxon>
        <taxon>Arcoida</taxon>
        <taxon>Arcoidea</taxon>
        <taxon>Arcidae</taxon>
        <taxon>Tegillarca</taxon>
    </lineage>
</organism>
<dbReference type="EMBL" id="JARBDR010000922">
    <property type="protein sequence ID" value="KAJ8298549.1"/>
    <property type="molecule type" value="Genomic_DNA"/>
</dbReference>
<evidence type="ECO:0000313" key="1">
    <source>
        <dbReference type="EMBL" id="KAJ8298549.1"/>
    </source>
</evidence>
<sequence length="159" mass="18031">MVFAHHMLNLKDYVGKTLSTAPYTKSVKAKVICAESARSYFNEKGEGRQMKVCVVGDRESTVELISYDHTNFHFLCPGNSLVIRNFIPKEDNIVETKNSKVMITSDVMLPKNIIQTGNNILFPPPPTVTSFETCKNITFENPFRVQSLSYLDKGYIKQM</sequence>
<accession>A0ABQ9DZ25</accession>
<name>A0ABQ9DZ25_TEGGR</name>
<reference evidence="1 2" key="1">
    <citation type="submission" date="2022-12" db="EMBL/GenBank/DDBJ databases">
        <title>Chromosome-level genome of Tegillarca granosa.</title>
        <authorList>
            <person name="Kim J."/>
        </authorList>
    </citation>
    <scope>NUCLEOTIDE SEQUENCE [LARGE SCALE GENOMIC DNA]</scope>
    <source>
        <strain evidence="1">Teg-2019</strain>
        <tissue evidence="1">Adductor muscle</tissue>
    </source>
</reference>
<protein>
    <submittedName>
        <fullName evidence="1">Uncharacterized protein</fullName>
    </submittedName>
</protein>
<gene>
    <name evidence="1" type="ORF">KUTeg_023892</name>
</gene>
<proteinExistence type="predicted"/>
<evidence type="ECO:0000313" key="2">
    <source>
        <dbReference type="Proteomes" id="UP001217089"/>
    </source>
</evidence>
<dbReference type="Proteomes" id="UP001217089">
    <property type="component" value="Unassembled WGS sequence"/>
</dbReference>
<comment type="caution">
    <text evidence="1">The sequence shown here is derived from an EMBL/GenBank/DDBJ whole genome shotgun (WGS) entry which is preliminary data.</text>
</comment>